<protein>
    <submittedName>
        <fullName evidence="1">Uncharacterized protein</fullName>
    </submittedName>
</protein>
<sequence length="212" mass="24155">MLLKYPPCGDSICRIDDVDVAVKKVFLSFGLDGAEDNRQTKRRNRMKHDKAVFRNTTVLSSCPDEERTVLQSTTVLTRASDEDQAVFANMAVYSENSEKVEPPQIFAKPLQLNDYPSLGLSKNTSFVDFHRLYFLQWHPREQGRVEPLLPEHNTALNMVLANRNRTCRTWTLTIVTGMKASALVLFPIPVTLIMRSLTCLEFLMMLSICLLD</sequence>
<reference evidence="1" key="2">
    <citation type="journal article" date="2024" name="Plant">
        <title>Genomic evolution and insights into agronomic trait innovations of Sesamum species.</title>
        <authorList>
            <person name="Miao H."/>
            <person name="Wang L."/>
            <person name="Qu L."/>
            <person name="Liu H."/>
            <person name="Sun Y."/>
            <person name="Le M."/>
            <person name="Wang Q."/>
            <person name="Wei S."/>
            <person name="Zheng Y."/>
            <person name="Lin W."/>
            <person name="Duan Y."/>
            <person name="Cao H."/>
            <person name="Xiong S."/>
            <person name="Wang X."/>
            <person name="Wei L."/>
            <person name="Li C."/>
            <person name="Ma Q."/>
            <person name="Ju M."/>
            <person name="Zhao R."/>
            <person name="Li G."/>
            <person name="Mu C."/>
            <person name="Tian Q."/>
            <person name="Mei H."/>
            <person name="Zhang T."/>
            <person name="Gao T."/>
            <person name="Zhang H."/>
        </authorList>
    </citation>
    <scope>NUCLEOTIDE SEQUENCE</scope>
    <source>
        <strain evidence="1">3651</strain>
    </source>
</reference>
<name>A0AAE1Y753_9LAMI</name>
<proteinExistence type="predicted"/>
<keyword evidence="2" id="KW-1185">Reference proteome</keyword>
<accession>A0AAE1Y753</accession>
<gene>
    <name evidence="1" type="ORF">Salat_1675100</name>
</gene>
<organism evidence="1 2">
    <name type="scientific">Sesamum alatum</name>
    <dbReference type="NCBI Taxonomy" id="300844"/>
    <lineage>
        <taxon>Eukaryota</taxon>
        <taxon>Viridiplantae</taxon>
        <taxon>Streptophyta</taxon>
        <taxon>Embryophyta</taxon>
        <taxon>Tracheophyta</taxon>
        <taxon>Spermatophyta</taxon>
        <taxon>Magnoliopsida</taxon>
        <taxon>eudicotyledons</taxon>
        <taxon>Gunneridae</taxon>
        <taxon>Pentapetalae</taxon>
        <taxon>asterids</taxon>
        <taxon>lamiids</taxon>
        <taxon>Lamiales</taxon>
        <taxon>Pedaliaceae</taxon>
        <taxon>Sesamum</taxon>
    </lineage>
</organism>
<evidence type="ECO:0000313" key="1">
    <source>
        <dbReference type="EMBL" id="KAK4424815.1"/>
    </source>
</evidence>
<dbReference type="Proteomes" id="UP001293254">
    <property type="component" value="Unassembled WGS sequence"/>
</dbReference>
<reference evidence="1" key="1">
    <citation type="submission" date="2020-06" db="EMBL/GenBank/DDBJ databases">
        <authorList>
            <person name="Li T."/>
            <person name="Hu X."/>
            <person name="Zhang T."/>
            <person name="Song X."/>
            <person name="Zhang H."/>
            <person name="Dai N."/>
            <person name="Sheng W."/>
            <person name="Hou X."/>
            <person name="Wei L."/>
        </authorList>
    </citation>
    <scope>NUCLEOTIDE SEQUENCE</scope>
    <source>
        <strain evidence="1">3651</strain>
        <tissue evidence="1">Leaf</tissue>
    </source>
</reference>
<evidence type="ECO:0000313" key="2">
    <source>
        <dbReference type="Proteomes" id="UP001293254"/>
    </source>
</evidence>
<dbReference type="AlphaFoldDB" id="A0AAE1Y753"/>
<comment type="caution">
    <text evidence="1">The sequence shown here is derived from an EMBL/GenBank/DDBJ whole genome shotgun (WGS) entry which is preliminary data.</text>
</comment>
<dbReference type="EMBL" id="JACGWO010000006">
    <property type="protein sequence ID" value="KAK4424815.1"/>
    <property type="molecule type" value="Genomic_DNA"/>
</dbReference>